<comment type="caution">
    <text evidence="2">The sequence shown here is derived from an EMBL/GenBank/DDBJ whole genome shotgun (WGS) entry which is preliminary data.</text>
</comment>
<accession>A0ABQ2HWJ4</accession>
<dbReference type="Gene3D" id="3.30.450.40">
    <property type="match status" value="1"/>
</dbReference>
<feature type="domain" description="GAF" evidence="1">
    <location>
        <begin position="357"/>
        <end position="422"/>
    </location>
</feature>
<dbReference type="Pfam" id="PF01590">
    <property type="entry name" value="GAF"/>
    <property type="match status" value="1"/>
</dbReference>
<keyword evidence="3" id="KW-1185">Reference proteome</keyword>
<evidence type="ECO:0000259" key="1">
    <source>
        <dbReference type="Pfam" id="PF01590"/>
    </source>
</evidence>
<proteinExistence type="predicted"/>
<name>A0ABQ2HWJ4_9BACT</name>
<dbReference type="InterPro" id="IPR003018">
    <property type="entry name" value="GAF"/>
</dbReference>
<dbReference type="SUPFAM" id="SSF55781">
    <property type="entry name" value="GAF domain-like"/>
    <property type="match status" value="1"/>
</dbReference>
<sequence>MKGTHLFSNGVSYIYASNAQLSTMKNEVLDVSGMRALPLDLDSAISLMPYVRFLEKRIAEERTLKSAFYKNILHHFRENNLPEGDIPLEEAAQYSDFFEYIYGTLSAPLASEHQLAWGMSFPLYPYIFYGTDLLFEMLNTKPFEQHYELQKNPDDYQRERLHLIYTLILQRLYNFQVPVKIQQYHAWTDVHTGLLRYFEVLVSPEFVEVSAKKELPELNFVEIYAHFSEKDGHLQLQKMLPLGMFKFRGFAVITVTDVTARMAVENIKKVQFNRIPGDSPSRYQRIIQSLKTLVQNNRIEFDLFPFVRVNGQAVYGYEQAGTGVLFQIWGENRLTPEEFRRQAESYAAKPVSFFSSDIQSEDARQIGWLTPFRNLNVRSLALVPLFVEQKLVGVLCMHTWEDERFDEKKMAWLEMAFAPVAQLLNIYIEEFNLELEGIIKEKFTSIQPAVQWKFNDAAWHYLHRRKKGLPEVSENIAFFDVYPLYGAIDIRNSTNERNTAIRADLGHYLGKLDELLNALLPFDRSSLMQELRFHTSKWQQSVQQGELNSTSENNLTNFLNEEARNYLVHLSQQDARTTALIEDYLGLTHAAQGEVHRNRQNVDRSMELINTAVNRYFEDEKDTLQQSYPCYFEKFRTDGIEYDIYIGQSIAPDRPFSHFHLKNLRLWQLSSMIEVAKLTRSLLADMPMALHTTQLIFVHNHMIDISFRADERKFDVEGAYNIRYQMIKKRIDKVRIKYSDERLTQPDKIALIYLHHRDIEDYLPFIHYLQETNALDPVTEELELEDLQGLSGLRALRLGIVYNPAK</sequence>
<dbReference type="Proteomes" id="UP000632339">
    <property type="component" value="Unassembled WGS sequence"/>
</dbReference>
<dbReference type="InterPro" id="IPR029016">
    <property type="entry name" value="GAF-like_dom_sf"/>
</dbReference>
<organism evidence="2 3">
    <name type="scientific">Dyadobacter beijingensis</name>
    <dbReference type="NCBI Taxonomy" id="365489"/>
    <lineage>
        <taxon>Bacteria</taxon>
        <taxon>Pseudomonadati</taxon>
        <taxon>Bacteroidota</taxon>
        <taxon>Cytophagia</taxon>
        <taxon>Cytophagales</taxon>
        <taxon>Spirosomataceae</taxon>
        <taxon>Dyadobacter</taxon>
    </lineage>
</organism>
<evidence type="ECO:0000313" key="3">
    <source>
        <dbReference type="Proteomes" id="UP000632339"/>
    </source>
</evidence>
<dbReference type="EMBL" id="BMLI01000001">
    <property type="protein sequence ID" value="GGM93727.1"/>
    <property type="molecule type" value="Genomic_DNA"/>
</dbReference>
<protein>
    <recommendedName>
        <fullName evidence="1">GAF domain-containing protein</fullName>
    </recommendedName>
</protein>
<reference evidence="3" key="1">
    <citation type="journal article" date="2019" name="Int. J. Syst. Evol. Microbiol.">
        <title>The Global Catalogue of Microorganisms (GCM) 10K type strain sequencing project: providing services to taxonomists for standard genome sequencing and annotation.</title>
        <authorList>
            <consortium name="The Broad Institute Genomics Platform"/>
            <consortium name="The Broad Institute Genome Sequencing Center for Infectious Disease"/>
            <person name="Wu L."/>
            <person name="Ma J."/>
        </authorList>
    </citation>
    <scope>NUCLEOTIDE SEQUENCE [LARGE SCALE GENOMIC DNA]</scope>
    <source>
        <strain evidence="3">CGMCC 1.6375</strain>
    </source>
</reference>
<gene>
    <name evidence="2" type="ORF">GCM10010967_28590</name>
</gene>
<evidence type="ECO:0000313" key="2">
    <source>
        <dbReference type="EMBL" id="GGM93727.1"/>
    </source>
</evidence>